<dbReference type="SUPFAM" id="SSF49899">
    <property type="entry name" value="Concanavalin A-like lectins/glucanases"/>
    <property type="match status" value="1"/>
</dbReference>
<comment type="caution">
    <text evidence="3">The sequence shown here is derived from an EMBL/GenBank/DDBJ whole genome shotgun (WGS) entry which is preliminary data.</text>
</comment>
<dbReference type="Pfam" id="PF00139">
    <property type="entry name" value="Lectin_legB"/>
    <property type="match status" value="1"/>
</dbReference>
<dbReference type="InterPro" id="IPR013320">
    <property type="entry name" value="ConA-like_dom_sf"/>
</dbReference>
<protein>
    <recommendedName>
        <fullName evidence="2">Legume lectin domain-containing protein</fullName>
    </recommendedName>
</protein>
<reference evidence="3" key="1">
    <citation type="submission" date="2020-10" db="EMBL/GenBank/DDBJ databases">
        <authorList>
            <person name="Han B."/>
            <person name="Lu T."/>
            <person name="Zhao Q."/>
            <person name="Huang X."/>
            <person name="Zhao Y."/>
        </authorList>
    </citation>
    <scope>NUCLEOTIDE SEQUENCE</scope>
</reference>
<dbReference type="InterPro" id="IPR001220">
    <property type="entry name" value="Legume_lectin_dom"/>
</dbReference>
<dbReference type="AlphaFoldDB" id="A0A811R2X9"/>
<proteinExistence type="predicted"/>
<accession>A0A811R2X9</accession>
<evidence type="ECO:0000313" key="4">
    <source>
        <dbReference type="Proteomes" id="UP000604825"/>
    </source>
</evidence>
<dbReference type="EMBL" id="CAJGYO010000012">
    <property type="protein sequence ID" value="CAD6264366.1"/>
    <property type="molecule type" value="Genomic_DNA"/>
</dbReference>
<dbReference type="GO" id="GO:0030246">
    <property type="term" value="F:carbohydrate binding"/>
    <property type="evidence" value="ECO:0007669"/>
    <property type="project" value="UniProtKB-KW"/>
</dbReference>
<keyword evidence="1" id="KW-0430">Lectin</keyword>
<dbReference type="OrthoDB" id="2019747at2759"/>
<dbReference type="Gene3D" id="2.60.120.200">
    <property type="match status" value="1"/>
</dbReference>
<gene>
    <name evidence="3" type="ORF">NCGR_LOCUS47671</name>
</gene>
<dbReference type="Proteomes" id="UP000604825">
    <property type="component" value="Unassembled WGS sequence"/>
</dbReference>
<evidence type="ECO:0000256" key="1">
    <source>
        <dbReference type="ARBA" id="ARBA00022734"/>
    </source>
</evidence>
<name>A0A811R2X9_9POAL</name>
<organism evidence="3 4">
    <name type="scientific">Miscanthus lutarioriparius</name>
    <dbReference type="NCBI Taxonomy" id="422564"/>
    <lineage>
        <taxon>Eukaryota</taxon>
        <taxon>Viridiplantae</taxon>
        <taxon>Streptophyta</taxon>
        <taxon>Embryophyta</taxon>
        <taxon>Tracheophyta</taxon>
        <taxon>Spermatophyta</taxon>
        <taxon>Magnoliopsida</taxon>
        <taxon>Liliopsida</taxon>
        <taxon>Poales</taxon>
        <taxon>Poaceae</taxon>
        <taxon>PACMAD clade</taxon>
        <taxon>Panicoideae</taxon>
        <taxon>Andropogonodae</taxon>
        <taxon>Andropogoneae</taxon>
        <taxon>Saccharinae</taxon>
        <taxon>Miscanthus</taxon>
    </lineage>
</organism>
<evidence type="ECO:0000259" key="2">
    <source>
        <dbReference type="Pfam" id="PF00139"/>
    </source>
</evidence>
<feature type="domain" description="Legume lectin" evidence="2">
    <location>
        <begin position="3"/>
        <end position="82"/>
    </location>
</feature>
<sequence>MVSATSANLGDDSTGSVDLTSETTVNAWIDFRPSDFGDGKGGVLEVFMSYAPKRPPRPVLSAPLDLGEHIKDAAFVGFYAST</sequence>
<evidence type="ECO:0000313" key="3">
    <source>
        <dbReference type="EMBL" id="CAD6264366.1"/>
    </source>
</evidence>
<keyword evidence="4" id="KW-1185">Reference proteome</keyword>